<dbReference type="AlphaFoldDB" id="A0A5A8E893"/>
<feature type="transmembrane region" description="Helical" evidence="1">
    <location>
        <begin position="110"/>
        <end position="130"/>
    </location>
</feature>
<gene>
    <name evidence="6" type="ORF">FNF27_05161</name>
    <name evidence="4" type="ORF">FNF28_06660</name>
    <name evidence="3" type="ORF">FNF29_06052</name>
    <name evidence="5" type="ORF">FNF31_05631</name>
</gene>
<dbReference type="OrthoDB" id="10306587at2759"/>
<dbReference type="EMBL" id="VLTL01000177">
    <property type="protein sequence ID" value="KAA0156118.1"/>
    <property type="molecule type" value="Genomic_DNA"/>
</dbReference>
<keyword evidence="8" id="KW-1185">Reference proteome</keyword>
<dbReference type="Proteomes" id="UP000322899">
    <property type="component" value="Unassembled WGS sequence"/>
</dbReference>
<evidence type="ECO:0000313" key="4">
    <source>
        <dbReference type="EMBL" id="KAA0156118.1"/>
    </source>
</evidence>
<dbReference type="Proteomes" id="UP000325113">
    <property type="component" value="Unassembled WGS sequence"/>
</dbReference>
<sequence length="236" mass="24267">MRCAGIFSALGFLILGVATFLAVASLGDGQWVVAVFSSQNGDQQTTVNFGCGPLGAGAFVKTPDSTSNTHYEVTEIEERWPILRPFLNPDNRESVTGKSTEELLTNTFKMMISAVVAGGAACILSIPIVVQQLCGGLSGLPTGVRVSSILAAFLGLAAAGLNGASYGIVRTSELRDGFVQRWDNGSFDANGRSVSLKAGDSDAMNAALGGAAFALVGALTILFCTTCCGGSATKAR</sequence>
<evidence type="ECO:0000313" key="7">
    <source>
        <dbReference type="Proteomes" id="UP000322899"/>
    </source>
</evidence>
<dbReference type="Proteomes" id="UP000324907">
    <property type="component" value="Unassembled WGS sequence"/>
</dbReference>
<organism evidence="6 7">
    <name type="scientific">Cafeteria roenbergensis</name>
    <name type="common">Marine flagellate</name>
    <dbReference type="NCBI Taxonomy" id="33653"/>
    <lineage>
        <taxon>Eukaryota</taxon>
        <taxon>Sar</taxon>
        <taxon>Stramenopiles</taxon>
        <taxon>Bigyra</taxon>
        <taxon>Opalozoa</taxon>
        <taxon>Bicosoecida</taxon>
        <taxon>Cafeteriaceae</taxon>
        <taxon>Cafeteria</taxon>
    </lineage>
</organism>
<evidence type="ECO:0000313" key="9">
    <source>
        <dbReference type="Proteomes" id="UP000324907"/>
    </source>
</evidence>
<name>A0A5A8E893_CAFRO</name>
<evidence type="ECO:0000313" key="5">
    <source>
        <dbReference type="EMBL" id="KAA0157903.1"/>
    </source>
</evidence>
<feature type="transmembrane region" description="Helical" evidence="1">
    <location>
        <begin position="206"/>
        <end position="232"/>
    </location>
</feature>
<dbReference type="Proteomes" id="UP000323011">
    <property type="component" value="Unassembled WGS sequence"/>
</dbReference>
<keyword evidence="1" id="KW-0812">Transmembrane</keyword>
<keyword evidence="2" id="KW-0732">Signal</keyword>
<proteinExistence type="predicted"/>
<keyword evidence="1" id="KW-0472">Membrane</keyword>
<accession>A0A5A8E893</accession>
<dbReference type="EMBL" id="VLTN01000044">
    <property type="protein sequence ID" value="KAA0149347.1"/>
    <property type="molecule type" value="Genomic_DNA"/>
</dbReference>
<feature type="chain" id="PRO_5036136876" evidence="2">
    <location>
        <begin position="30"/>
        <end position="236"/>
    </location>
</feature>
<evidence type="ECO:0000313" key="6">
    <source>
        <dbReference type="EMBL" id="KAA0173384.1"/>
    </source>
</evidence>
<evidence type="ECO:0000256" key="1">
    <source>
        <dbReference type="SAM" id="Phobius"/>
    </source>
</evidence>
<reference evidence="7 8" key="1">
    <citation type="submission" date="2019-07" db="EMBL/GenBank/DDBJ databases">
        <title>Genomes of Cafeteria roenbergensis.</title>
        <authorList>
            <person name="Fischer M.G."/>
            <person name="Hackl T."/>
            <person name="Roman M."/>
        </authorList>
    </citation>
    <scope>NUCLEOTIDE SEQUENCE [LARGE SCALE GENOMIC DNA]</scope>
    <source>
        <strain evidence="3 8">BVI</strain>
        <strain evidence="5 10">Cflag</strain>
        <strain evidence="6 7">E4-10P</strain>
        <strain evidence="4 9">RCC970-E3</strain>
    </source>
</reference>
<evidence type="ECO:0000313" key="3">
    <source>
        <dbReference type="EMBL" id="KAA0149347.1"/>
    </source>
</evidence>
<feature type="transmembrane region" description="Helical" evidence="1">
    <location>
        <begin position="142"/>
        <end position="161"/>
    </location>
</feature>
<evidence type="ECO:0000313" key="10">
    <source>
        <dbReference type="Proteomes" id="UP000325113"/>
    </source>
</evidence>
<dbReference type="EMBL" id="VLTM01000074">
    <property type="protein sequence ID" value="KAA0157903.1"/>
    <property type="molecule type" value="Genomic_DNA"/>
</dbReference>
<keyword evidence="1" id="KW-1133">Transmembrane helix</keyword>
<evidence type="ECO:0000313" key="8">
    <source>
        <dbReference type="Proteomes" id="UP000323011"/>
    </source>
</evidence>
<protein>
    <submittedName>
        <fullName evidence="6">Uncharacterized protein</fullName>
    </submittedName>
</protein>
<dbReference type="EMBL" id="VLTO01000034">
    <property type="protein sequence ID" value="KAA0173384.1"/>
    <property type="molecule type" value="Genomic_DNA"/>
</dbReference>
<evidence type="ECO:0000256" key="2">
    <source>
        <dbReference type="SAM" id="SignalP"/>
    </source>
</evidence>
<feature type="signal peptide" evidence="2">
    <location>
        <begin position="1"/>
        <end position="29"/>
    </location>
</feature>
<comment type="caution">
    <text evidence="6">The sequence shown here is derived from an EMBL/GenBank/DDBJ whole genome shotgun (WGS) entry which is preliminary data.</text>
</comment>